<feature type="compositionally biased region" description="Basic and acidic residues" evidence="1">
    <location>
        <begin position="102"/>
        <end position="112"/>
    </location>
</feature>
<keyword evidence="2" id="KW-1133">Transmembrane helix</keyword>
<feature type="region of interest" description="Disordered" evidence="1">
    <location>
        <begin position="89"/>
        <end position="115"/>
    </location>
</feature>
<feature type="transmembrane region" description="Helical" evidence="2">
    <location>
        <begin position="575"/>
        <end position="595"/>
    </location>
</feature>
<dbReference type="EMBL" id="KZ084129">
    <property type="protein sequence ID" value="OSC99295.1"/>
    <property type="molecule type" value="Genomic_DNA"/>
</dbReference>
<evidence type="ECO:0000313" key="4">
    <source>
        <dbReference type="EMBL" id="OSC99295.1"/>
    </source>
</evidence>
<accession>A0A1Y2IDT4</accession>
<evidence type="ECO:0000256" key="2">
    <source>
        <dbReference type="SAM" id="Phobius"/>
    </source>
</evidence>
<keyword evidence="2" id="KW-0812">Transmembrane</keyword>
<feature type="transmembrane region" description="Helical" evidence="2">
    <location>
        <begin position="631"/>
        <end position="651"/>
    </location>
</feature>
<dbReference type="Pfam" id="PF22942">
    <property type="entry name" value="DUF7025"/>
    <property type="match status" value="1"/>
</dbReference>
<evidence type="ECO:0000313" key="5">
    <source>
        <dbReference type="Proteomes" id="UP000193067"/>
    </source>
</evidence>
<reference evidence="4 5" key="1">
    <citation type="journal article" date="2015" name="Biotechnol. Biofuels">
        <title>Enhanced degradation of softwood versus hardwood by the white-rot fungus Pycnoporus coccineus.</title>
        <authorList>
            <person name="Couturier M."/>
            <person name="Navarro D."/>
            <person name="Chevret D."/>
            <person name="Henrissat B."/>
            <person name="Piumi F."/>
            <person name="Ruiz-Duenas F.J."/>
            <person name="Martinez A.T."/>
            <person name="Grigoriev I.V."/>
            <person name="Riley R."/>
            <person name="Lipzen A."/>
            <person name="Berrin J.G."/>
            <person name="Master E.R."/>
            <person name="Rosso M.N."/>
        </authorList>
    </citation>
    <scope>NUCLEOTIDE SEQUENCE [LARGE SCALE GENOMIC DNA]</scope>
    <source>
        <strain evidence="4 5">BRFM310</strain>
    </source>
</reference>
<dbReference type="AlphaFoldDB" id="A0A1Y2IDT4"/>
<gene>
    <name evidence="4" type="ORF">PYCCODRAFT_1479977</name>
</gene>
<dbReference type="InterPro" id="IPR054289">
    <property type="entry name" value="DUF7025"/>
</dbReference>
<keyword evidence="2" id="KW-0472">Membrane</keyword>
<evidence type="ECO:0000259" key="3">
    <source>
        <dbReference type="Pfam" id="PF22942"/>
    </source>
</evidence>
<name>A0A1Y2IDT4_TRAC3</name>
<sequence>MRRFISRSRSVPVAAPEWQCPGNLVHSSSMSLASSTSSKSSSEPYISSALEKTLGDVSLDGLPVPTVTPPGREEILPAASRALDCSCSSHKRGRHHTASEAVDSRAASERTQESTTSKARQDCCFEVVNKWTHPAGSMGEPAPRVIIHDPHLLAVCKDLVPDCSTTSSSTMQLELDLDVLLGLLPQLEDCRDSLRDHASRRDIDGKKLQALSALTAYLHKEHQTSLDKLNAHIARGEITFDGLFALFVPRTTVVSKCTTTGEWRAFRVKSAKKVRVSSVDVYHLVTESIDVVDDDPPHCECCSVHGSRPRTCGSIPADTLGLVQSSYLIPRFDGVTAICSLEVFPLQYHPDAERLKTSLIARGNRWLSLRGVRYMHYAGSAAYTLSVESCKTTVKYEVRSPILIDRANFLNFNPNYGTAVVDGETSTRLVRQPISPDELLLAPATVYGFSFADQKWMEFSVEHVLPLQQSGSDHRTFALDCVEEKDVLALGDPRDLASNAEKPEVEATLMPLLDELIKEALTSVKAEAGLHIERLCKEELSIIVASLEERFTRGLSTIDTRCSSEFALHRQLMRIILVVSAILALLVFFLLYRILAPTTRPSRWPGVTHFTIPILSPFASVVEHESSFLNFSQLLGLLLSVGLILALRLWCGGRRK</sequence>
<dbReference type="STRING" id="1353009.A0A1Y2IDT4"/>
<dbReference type="PANTHER" id="PTHR46411">
    <property type="entry name" value="FAMILY ATPASE, PUTATIVE-RELATED"/>
    <property type="match status" value="1"/>
</dbReference>
<dbReference type="OrthoDB" id="10042665at2759"/>
<dbReference type="Proteomes" id="UP000193067">
    <property type="component" value="Unassembled WGS sequence"/>
</dbReference>
<evidence type="ECO:0000256" key="1">
    <source>
        <dbReference type="SAM" id="MobiDB-lite"/>
    </source>
</evidence>
<organism evidence="4 5">
    <name type="scientific">Trametes coccinea (strain BRFM310)</name>
    <name type="common">Pycnoporus coccineus</name>
    <dbReference type="NCBI Taxonomy" id="1353009"/>
    <lineage>
        <taxon>Eukaryota</taxon>
        <taxon>Fungi</taxon>
        <taxon>Dikarya</taxon>
        <taxon>Basidiomycota</taxon>
        <taxon>Agaricomycotina</taxon>
        <taxon>Agaricomycetes</taxon>
        <taxon>Polyporales</taxon>
        <taxon>Polyporaceae</taxon>
        <taxon>Trametes</taxon>
    </lineage>
</organism>
<protein>
    <recommendedName>
        <fullName evidence="3">DUF7025 domain-containing protein</fullName>
    </recommendedName>
</protein>
<proteinExistence type="predicted"/>
<keyword evidence="5" id="KW-1185">Reference proteome</keyword>
<dbReference type="PANTHER" id="PTHR46411:SF3">
    <property type="entry name" value="AAA+ ATPASE DOMAIN-CONTAINING PROTEIN"/>
    <property type="match status" value="1"/>
</dbReference>
<feature type="domain" description="DUF7025" evidence="3">
    <location>
        <begin position="230"/>
        <end position="350"/>
    </location>
</feature>